<feature type="transmembrane region" description="Helical" evidence="2">
    <location>
        <begin position="58"/>
        <end position="80"/>
    </location>
</feature>
<evidence type="ECO:0000256" key="1">
    <source>
        <dbReference type="SAM" id="MobiDB-lite"/>
    </source>
</evidence>
<dbReference type="PROSITE" id="PS51996">
    <property type="entry name" value="TR_MART"/>
    <property type="match status" value="1"/>
</dbReference>
<feature type="non-terminal residue" evidence="4">
    <location>
        <position position="1"/>
    </location>
</feature>
<dbReference type="Gene3D" id="3.90.176.10">
    <property type="entry name" value="Toxin ADP-ribosyltransferase, Chain A, domain 1"/>
    <property type="match status" value="1"/>
</dbReference>
<dbReference type="InterPro" id="IPR003540">
    <property type="entry name" value="ADP-ribosyltransferase"/>
</dbReference>
<dbReference type="AlphaFoldDB" id="A0A6G4XV79"/>
<organism evidence="4 5">
    <name type="scientific">Streptomyces mesophilus</name>
    <dbReference type="NCBI Taxonomy" id="1775132"/>
    <lineage>
        <taxon>Bacteria</taxon>
        <taxon>Bacillati</taxon>
        <taxon>Actinomycetota</taxon>
        <taxon>Actinomycetes</taxon>
        <taxon>Kitasatosporales</taxon>
        <taxon>Streptomycetaceae</taxon>
        <taxon>Streptomyces</taxon>
    </lineage>
</organism>
<evidence type="ECO:0000259" key="3">
    <source>
        <dbReference type="Pfam" id="PF03496"/>
    </source>
</evidence>
<feature type="compositionally biased region" description="Basic and acidic residues" evidence="1">
    <location>
        <begin position="347"/>
        <end position="380"/>
    </location>
</feature>
<name>A0A6G4XV79_9ACTN</name>
<evidence type="ECO:0000256" key="2">
    <source>
        <dbReference type="SAM" id="Phobius"/>
    </source>
</evidence>
<keyword evidence="2" id="KW-1133">Transmembrane helix</keyword>
<accession>A0A6G4XV79</accession>
<sequence length="650" mass="67072">PWGTPEEESHHWYEVGHWVKSFVWDGLIVDGIWGTIKGLGTLVGFQGLDAMGQAWKGLAQLATGLLIMSVPVVGAAYMMAPDDKLPSWLRDSRTAVKETGKALVAWDEWGKNPARAAGAVTFNVVTTVFTGGAGAGVAGAGKAGAVAKTLSALSKAGKAIDPMTYITKGAGAGLTKLGDVMAGLKGVGNIDIPPLPDTMVRLPEGALRMPDGSFTLPEGAAIPEGAVTTPTGALKLPEGWTTVSHNSVALPDGRVMEPDGSLIAPNGAVDPTPVKAESVPAHAPAQQPVLAGVHAGDSLPAGSVDNVPGASTTDNAIPGPSAAGHDLPPSGPHGPGHDGPPAGPASHADDGAHAGDDAAGHGDDGVSHGDEAAGHGDDAAGHGTDPGPTGAVDEAVHGADEPGMPAGHGADGSGIGGAGDEYKYTPHVTPDEWQNLSPAEKHRVALAEVADGTVPFLNDTDAVQYGQAYWNHYTENLPSSQFDAVHDYTLEHGKNQPPPTSEGWATYKEMNGYLRGNDAMDSPYVQRNIAETDAALAGRAVPEDVMVVRGTGIGHLDLDSPYDMLGETYGDPAYMSTSLGNHPVAAFKDMDAVLHLRVPKGTPALWVEKASEFGMGERELLLGRGTEYRVTRVFVENGQVQVYGEVLPRK</sequence>
<dbReference type="SUPFAM" id="SSF56399">
    <property type="entry name" value="ADP-ribosylation"/>
    <property type="match status" value="1"/>
</dbReference>
<dbReference type="Pfam" id="PF03496">
    <property type="entry name" value="ADPrib_exo_Tox"/>
    <property type="match status" value="1"/>
</dbReference>
<keyword evidence="5" id="KW-1185">Reference proteome</keyword>
<evidence type="ECO:0000313" key="4">
    <source>
        <dbReference type="EMBL" id="NGO81486.1"/>
    </source>
</evidence>
<dbReference type="Proteomes" id="UP000481109">
    <property type="component" value="Unassembled WGS sequence"/>
</dbReference>
<keyword evidence="2" id="KW-0812">Transmembrane</keyword>
<evidence type="ECO:0000313" key="5">
    <source>
        <dbReference type="Proteomes" id="UP000481109"/>
    </source>
</evidence>
<dbReference type="EMBL" id="JAAKZW010000336">
    <property type="protein sequence ID" value="NGO81486.1"/>
    <property type="molecule type" value="Genomic_DNA"/>
</dbReference>
<gene>
    <name evidence="4" type="ORF">G6045_38385</name>
</gene>
<feature type="domain" description="ADP ribosyltransferase" evidence="3">
    <location>
        <begin position="505"/>
        <end position="635"/>
    </location>
</feature>
<reference evidence="4 5" key="1">
    <citation type="submission" date="2020-02" db="EMBL/GenBank/DDBJ databases">
        <title>Whole-genome analyses of novel actinobacteria.</title>
        <authorList>
            <person name="Sahin N."/>
            <person name="Tokatli A."/>
        </authorList>
    </citation>
    <scope>NUCLEOTIDE SEQUENCE [LARGE SCALE GENOMIC DNA]</scope>
    <source>
        <strain evidence="4 5">YC504</strain>
    </source>
</reference>
<feature type="compositionally biased region" description="Gly residues" evidence="1">
    <location>
        <begin position="409"/>
        <end position="419"/>
    </location>
</feature>
<feature type="region of interest" description="Disordered" evidence="1">
    <location>
        <begin position="250"/>
        <end position="425"/>
    </location>
</feature>
<keyword evidence="2" id="KW-0472">Membrane</keyword>
<comment type="caution">
    <text evidence="4">The sequence shown here is derived from an EMBL/GenBank/DDBJ whole genome shotgun (WGS) entry which is preliminary data.</text>
</comment>
<protein>
    <submittedName>
        <fullName evidence="4">Protein phosphatase</fullName>
    </submittedName>
</protein>
<proteinExistence type="predicted"/>
<dbReference type="RefSeq" id="WP_165336879.1">
    <property type="nucleotide sequence ID" value="NZ_JAAKZW010000336.1"/>
</dbReference>
<dbReference type="GO" id="GO:0005576">
    <property type="term" value="C:extracellular region"/>
    <property type="evidence" value="ECO:0007669"/>
    <property type="project" value="InterPro"/>
</dbReference>